<gene>
    <name evidence="7" type="ORF">ACFQQA_04040</name>
</gene>
<comment type="function">
    <text evidence="4">Flagellin is the subunit protein which polymerizes to form the filaments of bacterial flagella.</text>
</comment>
<dbReference type="InterPro" id="IPR001492">
    <property type="entry name" value="Flagellin"/>
</dbReference>
<dbReference type="PANTHER" id="PTHR42792">
    <property type="entry name" value="FLAGELLIN"/>
    <property type="match status" value="1"/>
</dbReference>
<dbReference type="InterPro" id="IPR010810">
    <property type="entry name" value="Flagellin_hook_IN_motif"/>
</dbReference>
<dbReference type="Gene3D" id="6.10.280.190">
    <property type="match status" value="1"/>
</dbReference>
<sequence>MPQVINTNIASLNAQRNLNSSQSQANTALERLSSGLRINSAKDDAAGLAISTRFSAQITGLNMAQRNANDGISLAQTAEGALNEVTNNLQRIRELAVQSANATNSTSDRQALNQEVQQRIAEINRIASQTNFNGLKVLDGTFGEQTFQVGANAGESIGVSGLDSRGSQIGAVISQTSNLAKTTVDFEEFKTRSFEPNYATGVTVDLTLNGVDVDIAANSGYGDITGLATAIQAQIESQVTGGAAALGGIEVSADTQTNQLIFKNSRGESIGADINIFDGDTPTVRLQSNITLEDAPVSLAEYFESGNAVTFEVDLDGELITIADATSLNDIVAQVNAQTVNTGIRANLNSENNEIIFSSQFGEDFQVSITSPNLLKDDGVTPIVDQNFTASVADNTVSVNDLRIDTPEGAEKALVAIDYAFDIINGFRAELGAVQNRFESTIANLATTSENLSASNSRIRDADFAAESAELARTQVLQQAGLSVLAQANARPQQVLQLLQG</sequence>
<dbReference type="Pfam" id="PF07196">
    <property type="entry name" value="Flagellin_IN"/>
    <property type="match status" value="1"/>
</dbReference>
<dbReference type="Pfam" id="PF00700">
    <property type="entry name" value="Flagellin_C"/>
    <property type="match status" value="1"/>
</dbReference>
<dbReference type="InterPro" id="IPR042187">
    <property type="entry name" value="Flagellin_C_sub2"/>
</dbReference>
<dbReference type="Pfam" id="PF00669">
    <property type="entry name" value="Flagellin_N"/>
    <property type="match status" value="1"/>
</dbReference>
<dbReference type="Gene3D" id="1.20.1330.10">
    <property type="entry name" value="f41 fragment of flagellin, N-terminal domain"/>
    <property type="match status" value="1"/>
</dbReference>
<keyword evidence="7" id="KW-0966">Cell projection</keyword>
<proteinExistence type="inferred from homology"/>
<evidence type="ECO:0000259" key="6">
    <source>
        <dbReference type="Pfam" id="PF00700"/>
    </source>
</evidence>
<comment type="subcellular location">
    <subcellularLocation>
        <location evidence="4">Secreted</location>
    </subcellularLocation>
    <subcellularLocation>
        <location evidence="4">Bacterial flagellum</location>
    </subcellularLocation>
</comment>
<keyword evidence="7" id="KW-0969">Cilium</keyword>
<dbReference type="EMBL" id="JBHTBD010000001">
    <property type="protein sequence ID" value="MFC7293891.1"/>
    <property type="molecule type" value="Genomic_DNA"/>
</dbReference>
<reference evidence="8" key="1">
    <citation type="journal article" date="2019" name="Int. J. Syst. Evol. Microbiol.">
        <title>The Global Catalogue of Microorganisms (GCM) 10K type strain sequencing project: providing services to taxonomists for standard genome sequencing and annotation.</title>
        <authorList>
            <consortium name="The Broad Institute Genomics Platform"/>
            <consortium name="The Broad Institute Genome Sequencing Center for Infectious Disease"/>
            <person name="Wu L."/>
            <person name="Ma J."/>
        </authorList>
    </citation>
    <scope>NUCLEOTIDE SEQUENCE [LARGE SCALE GENOMIC DNA]</scope>
    <source>
        <strain evidence="8">CCUG 60559</strain>
    </source>
</reference>
<dbReference type="Gene3D" id="6.10.10.10">
    <property type="entry name" value="Flagellar export chaperone, C-terminal domain"/>
    <property type="match status" value="1"/>
</dbReference>
<evidence type="ECO:0000256" key="2">
    <source>
        <dbReference type="ARBA" id="ARBA00022525"/>
    </source>
</evidence>
<keyword evidence="3 4" id="KW-0975">Bacterial flagellum</keyword>
<dbReference type="Gene3D" id="2.170.280.10">
    <property type="entry name" value="f41 fragment of flagellin, middle domain"/>
    <property type="match status" value="1"/>
</dbReference>
<evidence type="ECO:0000256" key="1">
    <source>
        <dbReference type="ARBA" id="ARBA00005709"/>
    </source>
</evidence>
<organism evidence="7 8">
    <name type="scientific">Marinobacter aromaticivorans</name>
    <dbReference type="NCBI Taxonomy" id="1494078"/>
    <lineage>
        <taxon>Bacteria</taxon>
        <taxon>Pseudomonadati</taxon>
        <taxon>Pseudomonadota</taxon>
        <taxon>Gammaproteobacteria</taxon>
        <taxon>Pseudomonadales</taxon>
        <taxon>Marinobacteraceae</taxon>
        <taxon>Marinobacter</taxon>
    </lineage>
</organism>
<dbReference type="SUPFAM" id="SSF64518">
    <property type="entry name" value="Phase 1 flagellin"/>
    <property type="match status" value="1"/>
</dbReference>
<keyword evidence="7" id="KW-0282">Flagellum</keyword>
<feature type="domain" description="Flagellin C-terminal" evidence="6">
    <location>
        <begin position="416"/>
        <end position="499"/>
    </location>
</feature>
<evidence type="ECO:0000256" key="3">
    <source>
        <dbReference type="ARBA" id="ARBA00023143"/>
    </source>
</evidence>
<dbReference type="Proteomes" id="UP001596506">
    <property type="component" value="Unassembled WGS sequence"/>
</dbReference>
<evidence type="ECO:0000259" key="5">
    <source>
        <dbReference type="Pfam" id="PF00669"/>
    </source>
</evidence>
<evidence type="ECO:0000313" key="7">
    <source>
        <dbReference type="EMBL" id="MFC7293891.1"/>
    </source>
</evidence>
<keyword evidence="8" id="KW-1185">Reference proteome</keyword>
<dbReference type="Gene3D" id="2.30.220.10">
    <property type="entry name" value="f41 fragment of flagellin, C-terminal domain"/>
    <property type="match status" value="1"/>
</dbReference>
<protein>
    <recommendedName>
        <fullName evidence="4">Flagellin</fullName>
    </recommendedName>
</protein>
<comment type="similarity">
    <text evidence="1 4">Belongs to the bacterial flagellin family.</text>
</comment>
<dbReference type="PANTHER" id="PTHR42792:SF2">
    <property type="entry name" value="FLAGELLIN"/>
    <property type="match status" value="1"/>
</dbReference>
<comment type="caution">
    <text evidence="7">The sequence shown here is derived from an EMBL/GenBank/DDBJ whole genome shotgun (WGS) entry which is preliminary data.</text>
</comment>
<keyword evidence="2 4" id="KW-0964">Secreted</keyword>
<name>A0ABW2ISQ6_9GAMM</name>
<accession>A0ABW2ISQ6</accession>
<feature type="domain" description="Flagellin N-terminal" evidence="5">
    <location>
        <begin position="5"/>
        <end position="141"/>
    </location>
</feature>
<dbReference type="PRINTS" id="PR00207">
    <property type="entry name" value="FLAGELLIN"/>
</dbReference>
<evidence type="ECO:0000256" key="4">
    <source>
        <dbReference type="RuleBase" id="RU362073"/>
    </source>
</evidence>
<dbReference type="RefSeq" id="WP_100687687.1">
    <property type="nucleotide sequence ID" value="NZ_JBHTBD010000001.1"/>
</dbReference>
<evidence type="ECO:0000313" key="8">
    <source>
        <dbReference type="Proteomes" id="UP001596506"/>
    </source>
</evidence>
<dbReference type="InterPro" id="IPR001029">
    <property type="entry name" value="Flagellin_N"/>
</dbReference>
<dbReference type="InterPro" id="IPR046358">
    <property type="entry name" value="Flagellin_C"/>
</dbReference>